<dbReference type="EMBL" id="JAEQMG010000163">
    <property type="protein sequence ID" value="MBK6089903.1"/>
    <property type="molecule type" value="Genomic_DNA"/>
</dbReference>
<accession>A0A934WTX5</accession>
<dbReference type="InterPro" id="IPR038390">
    <property type="entry name" value="Metal_Tscrpt_repr_sf"/>
</dbReference>
<dbReference type="Pfam" id="PF02583">
    <property type="entry name" value="Trns_repr_metal"/>
    <property type="match status" value="1"/>
</dbReference>
<dbReference type="AlphaFoldDB" id="A0A934WTX5"/>
<reference evidence="1" key="1">
    <citation type="submission" date="2021-01" db="EMBL/GenBank/DDBJ databases">
        <title>Genome public.</title>
        <authorList>
            <person name="Liu C."/>
            <person name="Sun Q."/>
        </authorList>
    </citation>
    <scope>NUCLEOTIDE SEQUENCE</scope>
    <source>
        <strain evidence="1">M6</strain>
    </source>
</reference>
<gene>
    <name evidence="1" type="ORF">JKK62_14860</name>
</gene>
<dbReference type="InterPro" id="IPR003735">
    <property type="entry name" value="Metal_Tscrpt_repr"/>
</dbReference>
<dbReference type="GO" id="GO:0003677">
    <property type="term" value="F:DNA binding"/>
    <property type="evidence" value="ECO:0007669"/>
    <property type="project" value="InterPro"/>
</dbReference>
<dbReference type="Proteomes" id="UP000633365">
    <property type="component" value="Unassembled WGS sequence"/>
</dbReference>
<name>A0A934WTX5_9FIRM</name>
<comment type="caution">
    <text evidence="1">The sequence shown here is derived from an EMBL/GenBank/DDBJ whole genome shotgun (WGS) entry which is preliminary data.</text>
</comment>
<sequence length="99" mass="11415">MPCEHCLSQKKTERTEEEKKKLINRLSRIEGQIRGIRNLVENDAYCVDILTQSAAAKNAFAAFNRELLRRHIEGCVVRDIKNDEADIDELMDIIGKLMK</sequence>
<dbReference type="GO" id="GO:0046872">
    <property type="term" value="F:metal ion binding"/>
    <property type="evidence" value="ECO:0007669"/>
    <property type="project" value="InterPro"/>
</dbReference>
<dbReference type="GO" id="GO:0045892">
    <property type="term" value="P:negative regulation of DNA-templated transcription"/>
    <property type="evidence" value="ECO:0007669"/>
    <property type="project" value="UniProtKB-ARBA"/>
</dbReference>
<dbReference type="PANTHER" id="PTHR33677">
    <property type="entry name" value="TRANSCRIPTIONAL REPRESSOR FRMR-RELATED"/>
    <property type="match status" value="1"/>
</dbReference>
<keyword evidence="2" id="KW-1185">Reference proteome</keyword>
<dbReference type="PANTHER" id="PTHR33677:SF3">
    <property type="entry name" value="COPPER-SENSING TRANSCRIPTIONAL REPRESSOR RICR"/>
    <property type="match status" value="1"/>
</dbReference>
<dbReference type="Gene3D" id="1.20.58.1000">
    <property type="entry name" value="Metal-sensitive repressor, helix protomer"/>
    <property type="match status" value="1"/>
</dbReference>
<evidence type="ECO:0000313" key="1">
    <source>
        <dbReference type="EMBL" id="MBK6089903.1"/>
    </source>
</evidence>
<organism evidence="1 2">
    <name type="scientific">Ruminococcus difficilis</name>
    <dbReference type="NCBI Taxonomy" id="2763069"/>
    <lineage>
        <taxon>Bacteria</taxon>
        <taxon>Bacillati</taxon>
        <taxon>Bacillota</taxon>
        <taxon>Clostridia</taxon>
        <taxon>Eubacteriales</taxon>
        <taxon>Oscillospiraceae</taxon>
        <taxon>Ruminococcus</taxon>
    </lineage>
</organism>
<dbReference type="RefSeq" id="WP_201428596.1">
    <property type="nucleotide sequence ID" value="NZ_JAEQMG010000163.1"/>
</dbReference>
<proteinExistence type="predicted"/>
<evidence type="ECO:0000313" key="2">
    <source>
        <dbReference type="Proteomes" id="UP000633365"/>
    </source>
</evidence>
<protein>
    <submittedName>
        <fullName evidence="1">Metal-sensing transcriptional repressor</fullName>
    </submittedName>
</protein>